<evidence type="ECO:0000256" key="1">
    <source>
        <dbReference type="ARBA" id="ARBA00022553"/>
    </source>
</evidence>
<dbReference type="PANTHER" id="PTHR34139:SF1">
    <property type="entry name" value="RNASE MJ1380-RELATED"/>
    <property type="match status" value="1"/>
</dbReference>
<dbReference type="PANTHER" id="PTHR34139">
    <property type="entry name" value="UPF0331 PROTEIN MJ0127"/>
    <property type="match status" value="1"/>
</dbReference>
<evidence type="ECO:0000313" key="7">
    <source>
        <dbReference type="Proteomes" id="UP000613840"/>
    </source>
</evidence>
<dbReference type="InterPro" id="IPR051813">
    <property type="entry name" value="HepT_RNase_toxin"/>
</dbReference>
<keyword evidence="3" id="KW-0540">Nuclease</keyword>
<keyword evidence="1" id="KW-0597">Phosphoprotein</keyword>
<evidence type="ECO:0000313" key="6">
    <source>
        <dbReference type="EMBL" id="GGL63219.1"/>
    </source>
</evidence>
<dbReference type="GO" id="GO:0110001">
    <property type="term" value="C:toxin-antitoxin complex"/>
    <property type="evidence" value="ECO:0007669"/>
    <property type="project" value="InterPro"/>
</dbReference>
<proteinExistence type="predicted"/>
<reference evidence="6" key="2">
    <citation type="submission" date="2020-09" db="EMBL/GenBank/DDBJ databases">
        <authorList>
            <person name="Sun Q."/>
            <person name="Zhou Y."/>
        </authorList>
    </citation>
    <scope>NUCLEOTIDE SEQUENCE</scope>
    <source>
        <strain evidence="6">CGMCC 4.7306</strain>
    </source>
</reference>
<gene>
    <name evidence="6" type="ORF">GCM10011575_22120</name>
</gene>
<evidence type="ECO:0000256" key="3">
    <source>
        <dbReference type="ARBA" id="ARBA00022722"/>
    </source>
</evidence>
<keyword evidence="4" id="KW-0547">Nucleotide-binding</keyword>
<keyword evidence="7" id="KW-1185">Reference proteome</keyword>
<organism evidence="6 7">
    <name type="scientific">Microlunatus endophyticus</name>
    <dbReference type="NCBI Taxonomy" id="1716077"/>
    <lineage>
        <taxon>Bacteria</taxon>
        <taxon>Bacillati</taxon>
        <taxon>Actinomycetota</taxon>
        <taxon>Actinomycetes</taxon>
        <taxon>Propionibacteriales</taxon>
        <taxon>Propionibacteriaceae</taxon>
        <taxon>Microlunatus</taxon>
    </lineage>
</organism>
<sequence>MPVVAEALLHRIGEAVSRLPDALTSAHPEVERRKIMGMRKVMAHEYELIDYRTVWRALDQALPGDVESITADRG</sequence>
<dbReference type="GO" id="GO:0016787">
    <property type="term" value="F:hydrolase activity"/>
    <property type="evidence" value="ECO:0007669"/>
    <property type="project" value="UniProtKB-KW"/>
</dbReference>
<dbReference type="Proteomes" id="UP000613840">
    <property type="component" value="Unassembled WGS sequence"/>
</dbReference>
<name>A0A917S7M5_9ACTN</name>
<evidence type="ECO:0000256" key="2">
    <source>
        <dbReference type="ARBA" id="ARBA00022649"/>
    </source>
</evidence>
<dbReference type="GO" id="GO:0004540">
    <property type="term" value="F:RNA nuclease activity"/>
    <property type="evidence" value="ECO:0007669"/>
    <property type="project" value="InterPro"/>
</dbReference>
<evidence type="ECO:0000256" key="4">
    <source>
        <dbReference type="ARBA" id="ARBA00022741"/>
    </source>
</evidence>
<keyword evidence="2" id="KW-1277">Toxin-antitoxin system</keyword>
<comment type="caution">
    <text evidence="6">The sequence shown here is derived from an EMBL/GenBank/DDBJ whole genome shotgun (WGS) entry which is preliminary data.</text>
</comment>
<dbReference type="InterPro" id="IPR008201">
    <property type="entry name" value="HepT-like"/>
</dbReference>
<reference evidence="6" key="1">
    <citation type="journal article" date="2014" name="Int. J. Syst. Evol. Microbiol.">
        <title>Complete genome sequence of Corynebacterium casei LMG S-19264T (=DSM 44701T), isolated from a smear-ripened cheese.</title>
        <authorList>
            <consortium name="US DOE Joint Genome Institute (JGI-PGF)"/>
            <person name="Walter F."/>
            <person name="Albersmeier A."/>
            <person name="Kalinowski J."/>
            <person name="Ruckert C."/>
        </authorList>
    </citation>
    <scope>NUCLEOTIDE SEQUENCE</scope>
    <source>
        <strain evidence="6">CGMCC 4.7306</strain>
    </source>
</reference>
<evidence type="ECO:0008006" key="8">
    <source>
        <dbReference type="Google" id="ProtNLM"/>
    </source>
</evidence>
<dbReference type="AlphaFoldDB" id="A0A917S7M5"/>
<dbReference type="GO" id="GO:0000166">
    <property type="term" value="F:nucleotide binding"/>
    <property type="evidence" value="ECO:0007669"/>
    <property type="project" value="UniProtKB-KW"/>
</dbReference>
<dbReference type="EMBL" id="BMMZ01000004">
    <property type="protein sequence ID" value="GGL63219.1"/>
    <property type="molecule type" value="Genomic_DNA"/>
</dbReference>
<accession>A0A917S7M5</accession>
<dbReference type="Pfam" id="PF01934">
    <property type="entry name" value="HepT-like"/>
    <property type="match status" value="1"/>
</dbReference>
<keyword evidence="5" id="KW-0378">Hydrolase</keyword>
<protein>
    <recommendedName>
        <fullName evidence="8">DUF86 domain-containing protein</fullName>
    </recommendedName>
</protein>
<evidence type="ECO:0000256" key="5">
    <source>
        <dbReference type="ARBA" id="ARBA00022801"/>
    </source>
</evidence>